<dbReference type="Proteomes" id="UP000198666">
    <property type="component" value="Unassembled WGS sequence"/>
</dbReference>
<feature type="coiled-coil region" evidence="1">
    <location>
        <begin position="43"/>
        <end position="143"/>
    </location>
</feature>
<proteinExistence type="predicted"/>
<dbReference type="InterPro" id="IPR019454">
    <property type="entry name" value="Lipoprot_YkyA-like"/>
</dbReference>
<name>A0A1G6NK69_9BACI</name>
<gene>
    <name evidence="3" type="ORF">SAMN05421663_103342</name>
</gene>
<dbReference type="PROSITE" id="PS51257">
    <property type="entry name" value="PROKAR_LIPOPROTEIN"/>
    <property type="match status" value="1"/>
</dbReference>
<accession>A0A1G6NK69</accession>
<dbReference type="AlphaFoldDB" id="A0A1G6NK69"/>
<reference evidence="4" key="1">
    <citation type="submission" date="2016-10" db="EMBL/GenBank/DDBJ databases">
        <authorList>
            <person name="Varghese N."/>
            <person name="Submissions S."/>
        </authorList>
    </citation>
    <scope>NUCLEOTIDE SEQUENCE [LARGE SCALE GENOMIC DNA]</scope>
    <source>
        <strain evidence="4">DSM 21620</strain>
    </source>
</reference>
<dbReference type="OrthoDB" id="2576511at2"/>
<feature type="chain" id="PRO_5039133332" evidence="2">
    <location>
        <begin position="20"/>
        <end position="217"/>
    </location>
</feature>
<evidence type="ECO:0000313" key="4">
    <source>
        <dbReference type="Proteomes" id="UP000198666"/>
    </source>
</evidence>
<dbReference type="Gene3D" id="1.20.120.570">
    <property type="entry name" value="YkyA-like"/>
    <property type="match status" value="1"/>
</dbReference>
<dbReference type="Pfam" id="PF10368">
    <property type="entry name" value="YkyA"/>
    <property type="match status" value="1"/>
</dbReference>
<dbReference type="SUPFAM" id="SSF140423">
    <property type="entry name" value="MW0975(SA0943)-like"/>
    <property type="match status" value="1"/>
</dbReference>
<keyword evidence="1" id="KW-0175">Coiled coil</keyword>
<sequence>MRKLGIGLLLMGSAVGLTACNNASPEEQVYNHLEETISLESGYVEQQDSLTDLEKKEQDLYNEILQYGEDELDQIKSKSKEAIDLIGQRKDALAKEKESLDEAEAEFKKIDSIIDDLQSDDAKEKAQTLYETMEARYSAYEKLHDAYTKALDEDNVLYEMFQQDDITQDELTSQIEKINAGYEEIKAANEEFNKETEAFNEQKQQFYEAAGLNVDME</sequence>
<evidence type="ECO:0000256" key="2">
    <source>
        <dbReference type="SAM" id="SignalP"/>
    </source>
</evidence>
<dbReference type="RefSeq" id="WP_093726734.1">
    <property type="nucleotide sequence ID" value="NZ_FMZB01000003.1"/>
</dbReference>
<dbReference type="InterPro" id="IPR036785">
    <property type="entry name" value="YkyA-like_sf"/>
</dbReference>
<keyword evidence="2" id="KW-0732">Signal</keyword>
<feature type="signal peptide" evidence="2">
    <location>
        <begin position="1"/>
        <end position="19"/>
    </location>
</feature>
<keyword evidence="4" id="KW-1185">Reference proteome</keyword>
<evidence type="ECO:0000313" key="3">
    <source>
        <dbReference type="EMBL" id="SDC68382.1"/>
    </source>
</evidence>
<organism evidence="3 4">
    <name type="scientific">Terribacillus halophilus</name>
    <dbReference type="NCBI Taxonomy" id="361279"/>
    <lineage>
        <taxon>Bacteria</taxon>
        <taxon>Bacillati</taxon>
        <taxon>Bacillota</taxon>
        <taxon>Bacilli</taxon>
        <taxon>Bacillales</taxon>
        <taxon>Bacillaceae</taxon>
        <taxon>Terribacillus</taxon>
    </lineage>
</organism>
<dbReference type="STRING" id="361279.SAMN05421663_103342"/>
<evidence type="ECO:0000256" key="1">
    <source>
        <dbReference type="SAM" id="Coils"/>
    </source>
</evidence>
<feature type="coiled-coil region" evidence="1">
    <location>
        <begin position="175"/>
        <end position="205"/>
    </location>
</feature>
<protein>
    <submittedName>
        <fullName evidence="3">Putative cell-wall binding lipoprotein</fullName>
    </submittedName>
</protein>
<dbReference type="EMBL" id="FMZB01000003">
    <property type="protein sequence ID" value="SDC68382.1"/>
    <property type="molecule type" value="Genomic_DNA"/>
</dbReference>
<keyword evidence="3" id="KW-0449">Lipoprotein</keyword>